<dbReference type="Proteomes" id="UP000315385">
    <property type="component" value="Unassembled WGS sequence"/>
</dbReference>
<dbReference type="EMBL" id="SESI01000001">
    <property type="protein sequence ID" value="TQQ82194.1"/>
    <property type="molecule type" value="Genomic_DNA"/>
</dbReference>
<organism evidence="1 2">
    <name type="scientific">Halonotius roseus</name>
    <dbReference type="NCBI Taxonomy" id="2511997"/>
    <lineage>
        <taxon>Archaea</taxon>
        <taxon>Methanobacteriati</taxon>
        <taxon>Methanobacteriota</taxon>
        <taxon>Stenosarchaea group</taxon>
        <taxon>Halobacteria</taxon>
        <taxon>Halobacteriales</taxon>
        <taxon>Haloferacaceae</taxon>
        <taxon>Halonotius</taxon>
    </lineage>
</organism>
<dbReference type="OrthoDB" id="380177at2157"/>
<sequence length="131" mass="14199">MRRRSVLLSVAAVVPLSGCSFSRAESGNIQIANQTDQTVWKTITVQREGGLLSDAATVYDRRTKTPPTAGYRSTLTDVAPPGRYEVTVTFEATETAQESGVQTTQWSPTGEPSASLIVTLTPDFSVEFRTQ</sequence>
<protein>
    <submittedName>
        <fullName evidence="1">Uncharacterized protein</fullName>
    </submittedName>
</protein>
<accession>A0A544QRV2</accession>
<reference evidence="1 2" key="1">
    <citation type="submission" date="2019-02" db="EMBL/GenBank/DDBJ databases">
        <title>Halonotius sp. a new haloqrchaeon isolated from saline water.</title>
        <authorList>
            <person name="Duran-Viseras A."/>
            <person name="Sanchez-Porro C."/>
            <person name="Ventosa A."/>
        </authorList>
    </citation>
    <scope>NUCLEOTIDE SEQUENCE [LARGE SCALE GENOMIC DNA]</scope>
    <source>
        <strain evidence="1 2">F9-27</strain>
    </source>
</reference>
<evidence type="ECO:0000313" key="1">
    <source>
        <dbReference type="EMBL" id="TQQ82194.1"/>
    </source>
</evidence>
<proteinExistence type="predicted"/>
<comment type="caution">
    <text evidence="1">The sequence shown here is derived from an EMBL/GenBank/DDBJ whole genome shotgun (WGS) entry which is preliminary data.</text>
</comment>
<dbReference type="AlphaFoldDB" id="A0A544QRV2"/>
<name>A0A544QRV2_9EURY</name>
<dbReference type="RefSeq" id="WP_142442843.1">
    <property type="nucleotide sequence ID" value="NZ_SESI01000001.1"/>
</dbReference>
<gene>
    <name evidence="1" type="ORF">EWF95_04450</name>
</gene>
<keyword evidence="2" id="KW-1185">Reference proteome</keyword>
<evidence type="ECO:0000313" key="2">
    <source>
        <dbReference type="Proteomes" id="UP000315385"/>
    </source>
</evidence>